<dbReference type="SUPFAM" id="SSF50249">
    <property type="entry name" value="Nucleic acid-binding proteins"/>
    <property type="match status" value="1"/>
</dbReference>
<dbReference type="Gene3D" id="2.30.30.30">
    <property type="match status" value="1"/>
</dbReference>
<keyword evidence="2 6" id="KW-0689">Ribosomal protein</keyword>
<dbReference type="InterPro" id="IPR022669">
    <property type="entry name" value="Ribosomal_uL2_C"/>
</dbReference>
<comment type="similarity">
    <text evidence="1">Belongs to the universal ribosomal protein uL2 family.</text>
</comment>
<dbReference type="GO" id="GO:0016740">
    <property type="term" value="F:transferase activity"/>
    <property type="evidence" value="ECO:0007669"/>
    <property type="project" value="InterPro"/>
</dbReference>
<dbReference type="EMBL" id="KX611830">
    <property type="protein sequence ID" value="AOS85565.1"/>
    <property type="molecule type" value="Genomic_DNA"/>
</dbReference>
<keyword evidence="3" id="KW-0687">Ribonucleoprotein</keyword>
<dbReference type="SUPFAM" id="SSF50104">
    <property type="entry name" value="Translation proteins SH3-like domain"/>
    <property type="match status" value="1"/>
</dbReference>
<protein>
    <submittedName>
        <fullName evidence="6">Ribosomal protein large subunit 2</fullName>
    </submittedName>
</protein>
<dbReference type="AlphaFoldDB" id="A0A1D8D5H4"/>
<dbReference type="Gene3D" id="4.10.950.10">
    <property type="entry name" value="Ribosomal protein L2, domain 3"/>
    <property type="match status" value="1"/>
</dbReference>
<dbReference type="SMART" id="SM01382">
    <property type="entry name" value="Ribosomal_L2_C"/>
    <property type="match status" value="1"/>
</dbReference>
<dbReference type="InterPro" id="IPR002171">
    <property type="entry name" value="Ribosomal_uL2"/>
</dbReference>
<dbReference type="GO" id="GO:0003723">
    <property type="term" value="F:RNA binding"/>
    <property type="evidence" value="ECO:0007669"/>
    <property type="project" value="InterPro"/>
</dbReference>
<dbReference type="PANTHER" id="PTHR13691">
    <property type="entry name" value="RIBOSOMAL PROTEIN L2"/>
    <property type="match status" value="1"/>
</dbReference>
<name>A0A1D8D5H4_9EUKA</name>
<dbReference type="RefSeq" id="YP_009308427.1">
    <property type="nucleotide sequence ID" value="NC_031417.1"/>
</dbReference>
<dbReference type="SMART" id="SM01383">
    <property type="entry name" value="Ribosomal_L2"/>
    <property type="match status" value="1"/>
</dbReference>
<dbReference type="GeneID" id="29292427"/>
<dbReference type="GO" id="GO:0005762">
    <property type="term" value="C:mitochondrial large ribosomal subunit"/>
    <property type="evidence" value="ECO:0007669"/>
    <property type="project" value="TreeGrafter"/>
</dbReference>
<reference evidence="6" key="1">
    <citation type="submission" date="2016-07" db="EMBL/GenBank/DDBJ databases">
        <title>Evolution of an obligate endosymbiont from a free-living kinetoplastid protist.</title>
        <authorList>
            <person name="Tanifuji G."/>
            <person name="Curtis B.A."/>
            <person name="Cenci U."/>
            <person name="David V."/>
            <person name="Dean S."/>
            <person name="Fiala I."/>
            <person name="Flegontov P."/>
            <person name="Kelly S."/>
            <person name="Johnson-MacKinnon J."/>
            <person name="Moog D."/>
            <person name="Nakayama T."/>
            <person name="Onodera N.T."/>
            <person name="Inagaki Y."/>
            <person name="Hashimoto T."/>
            <person name="Gull K."/>
            <person name="Lukes J."/>
            <person name="Archibald J.M."/>
        </authorList>
    </citation>
    <scope>NUCLEOTIDE SEQUENCE</scope>
</reference>
<gene>
    <name evidence="6" type="primary">rpl2</name>
</gene>
<dbReference type="GO" id="GO:0032543">
    <property type="term" value="P:mitochondrial translation"/>
    <property type="evidence" value="ECO:0007669"/>
    <property type="project" value="TreeGrafter"/>
</dbReference>
<evidence type="ECO:0000256" key="3">
    <source>
        <dbReference type="ARBA" id="ARBA00023274"/>
    </source>
</evidence>
<dbReference type="InterPro" id="IPR005880">
    <property type="entry name" value="Ribosomal_uL2_bac/org-type"/>
</dbReference>
<geneLocation type="mitochondrion" evidence="6"/>
<organism evidence="6">
    <name type="scientific">Paramoeba pemaquidensis</name>
    <dbReference type="NCBI Taxonomy" id="180228"/>
    <lineage>
        <taxon>Eukaryota</taxon>
        <taxon>Amoebozoa</taxon>
        <taxon>Discosea</taxon>
        <taxon>Flabellinia</taxon>
        <taxon>Dactylopodida</taxon>
        <taxon>Paramoebidae</taxon>
        <taxon>Paramoeba</taxon>
    </lineage>
</organism>
<dbReference type="Pfam" id="PF03947">
    <property type="entry name" value="Ribosomal_L2_C"/>
    <property type="match status" value="1"/>
</dbReference>
<dbReference type="InterPro" id="IPR014726">
    <property type="entry name" value="Ribosomal_uL2_dom3"/>
</dbReference>
<dbReference type="Gene3D" id="2.40.50.140">
    <property type="entry name" value="Nucleic acid-binding proteins"/>
    <property type="match status" value="1"/>
</dbReference>
<dbReference type="InterPro" id="IPR022666">
    <property type="entry name" value="Ribosomal_uL2_RNA-bd_dom"/>
</dbReference>
<evidence type="ECO:0000256" key="2">
    <source>
        <dbReference type="ARBA" id="ARBA00022980"/>
    </source>
</evidence>
<keyword evidence="6" id="KW-0496">Mitochondrion</keyword>
<dbReference type="InterPro" id="IPR012340">
    <property type="entry name" value="NA-bd_OB-fold"/>
</dbReference>
<dbReference type="InterPro" id="IPR014722">
    <property type="entry name" value="Rib_uL2_dom2"/>
</dbReference>
<feature type="domain" description="Large ribosomal subunit protein uL2 RNA-binding" evidence="5">
    <location>
        <begin position="21"/>
        <end position="97"/>
    </location>
</feature>
<dbReference type="InterPro" id="IPR008991">
    <property type="entry name" value="Translation_prot_SH3-like_sf"/>
</dbReference>
<dbReference type="NCBIfam" id="TIGR01171">
    <property type="entry name" value="rplB_bact"/>
    <property type="match status" value="1"/>
</dbReference>
<evidence type="ECO:0000313" key="6">
    <source>
        <dbReference type="EMBL" id="AOS85565.1"/>
    </source>
</evidence>
<sequence length="251" mass="28415">MKNTNNNPIKYLVFGLKSKSGNNNLGRKTVKTKSRGKSKRKFRILDFYRNYQESFLVLKIEYDPNRSANIALICYKNGLLCYIIATSNLQKGMFINNDNLVESTTRSIESYSYGDYISNVELNHNYGFKIARSAGTYCIVLHKLNANSIVIRFPSGEEKILYKKNKGTLGIVSNINHKYLNIGKAGRNFLKGKKPVVRGVAKNCVDHPHGGGRGRTSKLPVPSNFTRRVLKGVPNKKKKKIFVYKSRKING</sequence>
<dbReference type="PANTHER" id="PTHR13691:SF5">
    <property type="entry name" value="LARGE RIBOSOMAL SUBUNIT PROTEIN UL2M"/>
    <property type="match status" value="1"/>
</dbReference>
<dbReference type="Pfam" id="PF00181">
    <property type="entry name" value="Ribosomal_L2_N"/>
    <property type="match status" value="1"/>
</dbReference>
<feature type="domain" description="Large ribosomal subunit protein uL2 C-terminal" evidence="4">
    <location>
        <begin position="100"/>
        <end position="227"/>
    </location>
</feature>
<dbReference type="GO" id="GO:0003735">
    <property type="term" value="F:structural constituent of ribosome"/>
    <property type="evidence" value="ECO:0007669"/>
    <property type="project" value="InterPro"/>
</dbReference>
<evidence type="ECO:0000259" key="5">
    <source>
        <dbReference type="SMART" id="SM01383"/>
    </source>
</evidence>
<dbReference type="PIRSF" id="PIRSF002158">
    <property type="entry name" value="Ribosomal_L2"/>
    <property type="match status" value="1"/>
</dbReference>
<evidence type="ECO:0000256" key="1">
    <source>
        <dbReference type="ARBA" id="ARBA00005636"/>
    </source>
</evidence>
<evidence type="ECO:0000259" key="4">
    <source>
        <dbReference type="SMART" id="SM01382"/>
    </source>
</evidence>
<proteinExistence type="inferred from homology"/>
<accession>A0A1D8D5H4</accession>